<accession>A0A078A690</accession>
<evidence type="ECO:0000259" key="4">
    <source>
        <dbReference type="SMART" id="SM00645"/>
    </source>
</evidence>
<dbReference type="PROSITE" id="PS00639">
    <property type="entry name" value="THIOL_PROTEASE_HIS"/>
    <property type="match status" value="1"/>
</dbReference>
<dbReference type="Pfam" id="PF00112">
    <property type="entry name" value="Peptidase_C1"/>
    <property type="match status" value="1"/>
</dbReference>
<feature type="chain" id="PRO_5018599615" evidence="3">
    <location>
        <begin position="19"/>
        <end position="313"/>
    </location>
</feature>
<feature type="domain" description="Peptidase C1A papain C-terminal" evidence="4">
    <location>
        <begin position="78"/>
        <end position="298"/>
    </location>
</feature>
<organism evidence="5 6">
    <name type="scientific">Stylonychia lemnae</name>
    <name type="common">Ciliate</name>
    <dbReference type="NCBI Taxonomy" id="5949"/>
    <lineage>
        <taxon>Eukaryota</taxon>
        <taxon>Sar</taxon>
        <taxon>Alveolata</taxon>
        <taxon>Ciliophora</taxon>
        <taxon>Intramacronucleata</taxon>
        <taxon>Spirotrichea</taxon>
        <taxon>Stichotrichia</taxon>
        <taxon>Sporadotrichida</taxon>
        <taxon>Oxytrichidae</taxon>
        <taxon>Stylonychinae</taxon>
        <taxon>Stylonychia</taxon>
    </lineage>
</organism>
<dbReference type="PANTHER" id="PTHR12411">
    <property type="entry name" value="CYSTEINE PROTEASE FAMILY C1-RELATED"/>
    <property type="match status" value="1"/>
</dbReference>
<dbReference type="Proteomes" id="UP000039865">
    <property type="component" value="Unassembled WGS sequence"/>
</dbReference>
<feature type="signal peptide" evidence="3">
    <location>
        <begin position="1"/>
        <end position="18"/>
    </location>
</feature>
<dbReference type="OMA" id="MSHRICK"/>
<proteinExistence type="inferred from homology"/>
<dbReference type="InterPro" id="IPR000169">
    <property type="entry name" value="Pept_cys_AS"/>
</dbReference>
<evidence type="ECO:0000313" key="6">
    <source>
        <dbReference type="Proteomes" id="UP000039865"/>
    </source>
</evidence>
<name>A0A078A690_STYLE</name>
<dbReference type="InterPro" id="IPR038765">
    <property type="entry name" value="Papain-like_cys_pep_sf"/>
</dbReference>
<dbReference type="PRINTS" id="PR00705">
    <property type="entry name" value="PAPAIN"/>
</dbReference>
<dbReference type="EMBL" id="CCKQ01005830">
    <property type="protein sequence ID" value="CDW77090.1"/>
    <property type="molecule type" value="Genomic_DNA"/>
</dbReference>
<evidence type="ECO:0000313" key="5">
    <source>
        <dbReference type="EMBL" id="CDW77090.1"/>
    </source>
</evidence>
<comment type="similarity">
    <text evidence="1">Belongs to the peptidase C1 family.</text>
</comment>
<dbReference type="OrthoDB" id="640249at2759"/>
<evidence type="ECO:0000256" key="3">
    <source>
        <dbReference type="SAM" id="SignalP"/>
    </source>
</evidence>
<keyword evidence="3" id="KW-0732">Signal</keyword>
<sequence length="313" mass="35296">MRTKQLITFSVFATIVLSQDFLKVEEKQILWTKGETKYSKHSIEQLKGMMKLKHLPQENFYHHNNRFRLGASPLHPDLPKTFSWRSERPECMVPSLDQGECGSCYAYATSAMLAERLCINTKQEKAVPLAPAYIMTCDPFADGCRGGVISQVLEYLNDESIITNECIGYKNETLDQCPSKCVSLDLKPSYRVKCQKDSNHQYLTIDEIKSEILTHGPVASSMVIFEDLITYHSGIYTWDSGDLIGAHAILLVGWGENEDGVKYWEVQNSWGTTWGENGGFFRIVEGNSEIASEAFGGGYSCLPEIVQETNILY</sequence>
<dbReference type="SMART" id="SM00645">
    <property type="entry name" value="Pept_C1"/>
    <property type="match status" value="1"/>
</dbReference>
<keyword evidence="6" id="KW-1185">Reference proteome</keyword>
<keyword evidence="2" id="KW-0865">Zymogen</keyword>
<dbReference type="PROSITE" id="PS00139">
    <property type="entry name" value="THIOL_PROTEASE_CYS"/>
    <property type="match status" value="1"/>
</dbReference>
<reference evidence="5 6" key="1">
    <citation type="submission" date="2014-06" db="EMBL/GenBank/DDBJ databases">
        <authorList>
            <person name="Swart Estienne"/>
        </authorList>
    </citation>
    <scope>NUCLEOTIDE SEQUENCE [LARGE SCALE GENOMIC DNA]</scope>
    <source>
        <strain evidence="5 6">130c</strain>
    </source>
</reference>
<dbReference type="GO" id="GO:0008234">
    <property type="term" value="F:cysteine-type peptidase activity"/>
    <property type="evidence" value="ECO:0007669"/>
    <property type="project" value="InterPro"/>
</dbReference>
<dbReference type="AlphaFoldDB" id="A0A078A690"/>
<protein>
    <submittedName>
        <fullName evidence="5">Cathepsin b</fullName>
    </submittedName>
</protein>
<gene>
    <name evidence="5" type="primary">Contig6282.g6726</name>
    <name evidence="5" type="ORF">STYLEM_6058</name>
</gene>
<dbReference type="InterPro" id="IPR025660">
    <property type="entry name" value="Pept_his_AS"/>
</dbReference>
<dbReference type="InterPro" id="IPR000668">
    <property type="entry name" value="Peptidase_C1A_C"/>
</dbReference>
<evidence type="ECO:0000256" key="2">
    <source>
        <dbReference type="ARBA" id="ARBA00023145"/>
    </source>
</evidence>
<evidence type="ECO:0000256" key="1">
    <source>
        <dbReference type="ARBA" id="ARBA00008455"/>
    </source>
</evidence>
<dbReference type="GO" id="GO:0006508">
    <property type="term" value="P:proteolysis"/>
    <property type="evidence" value="ECO:0007669"/>
    <property type="project" value="InterPro"/>
</dbReference>
<dbReference type="SUPFAM" id="SSF54001">
    <property type="entry name" value="Cysteine proteinases"/>
    <property type="match status" value="1"/>
</dbReference>
<dbReference type="InterPro" id="IPR013128">
    <property type="entry name" value="Peptidase_C1A"/>
</dbReference>
<dbReference type="InParanoid" id="A0A078A690"/>
<dbReference type="Gene3D" id="3.90.70.10">
    <property type="entry name" value="Cysteine proteinases"/>
    <property type="match status" value="1"/>
</dbReference>